<dbReference type="InterPro" id="IPR001296">
    <property type="entry name" value="Glyco_trans_1"/>
</dbReference>
<keyword evidence="1 4" id="KW-0808">Transferase</keyword>
<reference evidence="4 5" key="1">
    <citation type="submission" date="2019-03" db="EMBL/GenBank/DDBJ databases">
        <title>Genomic Encyclopedia of Type Strains, Phase IV (KMG-IV): sequencing the most valuable type-strain genomes for metagenomic binning, comparative biology and taxonomic classification.</title>
        <authorList>
            <person name="Goeker M."/>
        </authorList>
    </citation>
    <scope>NUCLEOTIDE SEQUENCE [LARGE SCALE GENOMIC DNA]</scope>
    <source>
        <strain evidence="4 5">DSM 100059</strain>
    </source>
</reference>
<dbReference type="RefSeq" id="WP_133991312.1">
    <property type="nucleotide sequence ID" value="NZ_SODV01000001.1"/>
</dbReference>
<gene>
    <name evidence="4" type="ORF">EDB95_1084</name>
</gene>
<dbReference type="SUPFAM" id="SSF53756">
    <property type="entry name" value="UDP-Glycosyltransferase/glycogen phosphorylase"/>
    <property type="match status" value="1"/>
</dbReference>
<evidence type="ECO:0000313" key="4">
    <source>
        <dbReference type="EMBL" id="TDX00068.1"/>
    </source>
</evidence>
<feature type="domain" description="Glycosyltransferase subfamily 4-like N-terminal" evidence="3">
    <location>
        <begin position="49"/>
        <end position="149"/>
    </location>
</feature>
<dbReference type="AlphaFoldDB" id="A0A4R8DQK4"/>
<proteinExistence type="predicted"/>
<accession>A0A4R8DQK4</accession>
<name>A0A4R8DQK4_9BACT</name>
<protein>
    <submittedName>
        <fullName evidence="4">Glycosyltransferase involved in cell wall biosynthesis</fullName>
    </submittedName>
</protein>
<keyword evidence="5" id="KW-1185">Reference proteome</keyword>
<evidence type="ECO:0000259" key="3">
    <source>
        <dbReference type="Pfam" id="PF13439"/>
    </source>
</evidence>
<dbReference type="Proteomes" id="UP000294498">
    <property type="component" value="Unassembled WGS sequence"/>
</dbReference>
<dbReference type="Pfam" id="PF00534">
    <property type="entry name" value="Glycos_transf_1"/>
    <property type="match status" value="1"/>
</dbReference>
<dbReference type="EMBL" id="SODV01000001">
    <property type="protein sequence ID" value="TDX00068.1"/>
    <property type="molecule type" value="Genomic_DNA"/>
</dbReference>
<dbReference type="GO" id="GO:0009103">
    <property type="term" value="P:lipopolysaccharide biosynthetic process"/>
    <property type="evidence" value="ECO:0007669"/>
    <property type="project" value="TreeGrafter"/>
</dbReference>
<organism evidence="4 5">
    <name type="scientific">Dinghuibacter silviterrae</name>
    <dbReference type="NCBI Taxonomy" id="1539049"/>
    <lineage>
        <taxon>Bacteria</taxon>
        <taxon>Pseudomonadati</taxon>
        <taxon>Bacteroidota</taxon>
        <taxon>Chitinophagia</taxon>
        <taxon>Chitinophagales</taxon>
        <taxon>Chitinophagaceae</taxon>
        <taxon>Dinghuibacter</taxon>
    </lineage>
</organism>
<dbReference type="PANTHER" id="PTHR46401:SF2">
    <property type="entry name" value="GLYCOSYLTRANSFERASE WBBK-RELATED"/>
    <property type="match status" value="1"/>
</dbReference>
<feature type="domain" description="Glycosyl transferase family 1" evidence="2">
    <location>
        <begin position="158"/>
        <end position="303"/>
    </location>
</feature>
<dbReference type="OrthoDB" id="798298at2"/>
<sequence length="326" mass="36302">MQVTYFYRNSKAGFSIAKVFGTVTREIAKTTTILEREVPARRADVWSVVKNVLFVWRHRDRKGINHITGDIHYCVVALIGCKSVLTVHDLSACHGSKNRLKKWLLEVIWFKIPVALASRVVCISEHTRKDLMVLTGRGDIEMIYNAVDPIYVPAPRVFNMSRPVVLQVGAAWNKNFENTVRALSSLPCTLVVVGTLSDDQFRLLHQSGIPYSVKNGLSEEGMLSEYYNCDIVSFCSVFEGFGMPIIEGNAVGRCVVTSDRAPMSEVAAQGACLVDPENISSMTAGYKRVMNDSHYREKLVESGFENVARYDAGKIASAYLAIYSTL</sequence>
<dbReference type="PANTHER" id="PTHR46401">
    <property type="entry name" value="GLYCOSYLTRANSFERASE WBBK-RELATED"/>
    <property type="match status" value="1"/>
</dbReference>
<dbReference type="GO" id="GO:0016757">
    <property type="term" value="F:glycosyltransferase activity"/>
    <property type="evidence" value="ECO:0007669"/>
    <property type="project" value="InterPro"/>
</dbReference>
<dbReference type="Gene3D" id="3.40.50.2000">
    <property type="entry name" value="Glycogen Phosphorylase B"/>
    <property type="match status" value="2"/>
</dbReference>
<evidence type="ECO:0000313" key="5">
    <source>
        <dbReference type="Proteomes" id="UP000294498"/>
    </source>
</evidence>
<dbReference type="InterPro" id="IPR028098">
    <property type="entry name" value="Glyco_trans_4-like_N"/>
</dbReference>
<comment type="caution">
    <text evidence="4">The sequence shown here is derived from an EMBL/GenBank/DDBJ whole genome shotgun (WGS) entry which is preliminary data.</text>
</comment>
<dbReference type="Pfam" id="PF13439">
    <property type="entry name" value="Glyco_transf_4"/>
    <property type="match status" value="1"/>
</dbReference>
<evidence type="ECO:0000256" key="1">
    <source>
        <dbReference type="ARBA" id="ARBA00022679"/>
    </source>
</evidence>
<evidence type="ECO:0000259" key="2">
    <source>
        <dbReference type="Pfam" id="PF00534"/>
    </source>
</evidence>